<dbReference type="AlphaFoldDB" id="A0A9P4IPI4"/>
<feature type="region of interest" description="Disordered" evidence="1">
    <location>
        <begin position="129"/>
        <end position="243"/>
    </location>
</feature>
<organism evidence="2 3">
    <name type="scientific">Rhizodiscina lignyota</name>
    <dbReference type="NCBI Taxonomy" id="1504668"/>
    <lineage>
        <taxon>Eukaryota</taxon>
        <taxon>Fungi</taxon>
        <taxon>Dikarya</taxon>
        <taxon>Ascomycota</taxon>
        <taxon>Pezizomycotina</taxon>
        <taxon>Dothideomycetes</taxon>
        <taxon>Pleosporomycetidae</taxon>
        <taxon>Aulographales</taxon>
        <taxon>Rhizodiscinaceae</taxon>
        <taxon>Rhizodiscina</taxon>
    </lineage>
</organism>
<feature type="compositionally biased region" description="Low complexity" evidence="1">
    <location>
        <begin position="132"/>
        <end position="146"/>
    </location>
</feature>
<reference evidence="2" key="1">
    <citation type="journal article" date="2020" name="Stud. Mycol.">
        <title>101 Dothideomycetes genomes: a test case for predicting lifestyles and emergence of pathogens.</title>
        <authorList>
            <person name="Haridas S."/>
            <person name="Albert R."/>
            <person name="Binder M."/>
            <person name="Bloem J."/>
            <person name="Labutti K."/>
            <person name="Salamov A."/>
            <person name="Andreopoulos B."/>
            <person name="Baker S."/>
            <person name="Barry K."/>
            <person name="Bills G."/>
            <person name="Bluhm B."/>
            <person name="Cannon C."/>
            <person name="Castanera R."/>
            <person name="Culley D."/>
            <person name="Daum C."/>
            <person name="Ezra D."/>
            <person name="Gonzalez J."/>
            <person name="Henrissat B."/>
            <person name="Kuo A."/>
            <person name="Liang C."/>
            <person name="Lipzen A."/>
            <person name="Lutzoni F."/>
            <person name="Magnuson J."/>
            <person name="Mondo S."/>
            <person name="Nolan M."/>
            <person name="Ohm R."/>
            <person name="Pangilinan J."/>
            <person name="Park H.-J."/>
            <person name="Ramirez L."/>
            <person name="Alfaro M."/>
            <person name="Sun H."/>
            <person name="Tritt A."/>
            <person name="Yoshinaga Y."/>
            <person name="Zwiers L.-H."/>
            <person name="Turgeon B."/>
            <person name="Goodwin S."/>
            <person name="Spatafora J."/>
            <person name="Crous P."/>
            <person name="Grigoriev I."/>
        </authorList>
    </citation>
    <scope>NUCLEOTIDE SEQUENCE</scope>
    <source>
        <strain evidence="2">CBS 133067</strain>
    </source>
</reference>
<gene>
    <name evidence="2" type="ORF">NA57DRAFT_73600</name>
</gene>
<dbReference type="OrthoDB" id="8062037at2759"/>
<evidence type="ECO:0000256" key="1">
    <source>
        <dbReference type="SAM" id="MobiDB-lite"/>
    </source>
</evidence>
<feature type="region of interest" description="Disordered" evidence="1">
    <location>
        <begin position="1"/>
        <end position="23"/>
    </location>
</feature>
<proteinExistence type="predicted"/>
<protein>
    <submittedName>
        <fullName evidence="2">Uncharacterized protein</fullName>
    </submittedName>
</protein>
<comment type="caution">
    <text evidence="2">The sequence shown here is derived from an EMBL/GenBank/DDBJ whole genome shotgun (WGS) entry which is preliminary data.</text>
</comment>
<evidence type="ECO:0000313" key="3">
    <source>
        <dbReference type="Proteomes" id="UP000799772"/>
    </source>
</evidence>
<evidence type="ECO:0000313" key="2">
    <source>
        <dbReference type="EMBL" id="KAF2102167.1"/>
    </source>
</evidence>
<name>A0A9P4IPI4_9PEZI</name>
<dbReference type="Proteomes" id="UP000799772">
    <property type="component" value="Unassembled WGS sequence"/>
</dbReference>
<sequence length="283" mass="31536">MSNASQRSYGSSTVTPSDASRPLHEAEPWDAADQLRMHNPATEGWSCVGYATSLGRRCQRQIKRSNIDLARHILRRLRRMALRPTDPAMQQLLFDLADKMLCLRDHHRDQQQHNDIVHTWQNRIRRLRRQRGSNPSSSNHSSGPSSQRNGGPSGHASRAGPSNLDNSRGTGREDGTRQGNYRPPRASPAPDDEDGLYTALLPTGSGHSSTIPRATEQGGLPTPPSTPRASDPGAARPDHSHPSYDIQIEELQAKTREMQQSIQTMEMMLETMAGFFRNWVPPQ</sequence>
<accession>A0A9P4IPI4</accession>
<keyword evidence="3" id="KW-1185">Reference proteome</keyword>
<feature type="compositionally biased region" description="Polar residues" evidence="1">
    <location>
        <begin position="1"/>
        <end position="18"/>
    </location>
</feature>
<dbReference type="EMBL" id="ML978123">
    <property type="protein sequence ID" value="KAF2102167.1"/>
    <property type="molecule type" value="Genomic_DNA"/>
</dbReference>